<comment type="caution">
    <text evidence="5">The sequence shown here is derived from an EMBL/GenBank/DDBJ whole genome shotgun (WGS) entry which is preliminary data.</text>
</comment>
<dbReference type="PANTHER" id="PTHR40633">
    <property type="entry name" value="MATRIX PROTEIN, PUTATIVE (AFU_ORTHOLOGUE AFUA_8G05410)-RELATED"/>
    <property type="match status" value="1"/>
</dbReference>
<gene>
    <name evidence="5" type="ORF">ACJ72_06894</name>
</gene>
<feature type="compositionally biased region" description="Low complexity" evidence="2">
    <location>
        <begin position="130"/>
        <end position="182"/>
    </location>
</feature>
<feature type="compositionally biased region" description="Polar residues" evidence="2">
    <location>
        <begin position="120"/>
        <end position="129"/>
    </location>
</feature>
<reference evidence="5 6" key="1">
    <citation type="submission" date="2015-07" db="EMBL/GenBank/DDBJ databases">
        <title>Emmonsia species relationships and genome sequence.</title>
        <authorList>
            <person name="Cuomo C.A."/>
            <person name="Schwartz I.S."/>
            <person name="Kenyon C."/>
            <person name="de Hoog G.S."/>
            <person name="Govender N.P."/>
            <person name="Botha A."/>
            <person name="Moreno L."/>
            <person name="de Vries M."/>
            <person name="Munoz J.F."/>
            <person name="Stielow J.B."/>
        </authorList>
    </citation>
    <scope>NUCLEOTIDE SEQUENCE [LARGE SCALE GENOMIC DNA]</scope>
    <source>
        <strain evidence="5 6">CBS 136260</strain>
    </source>
</reference>
<name>A0A1B7NPP8_9EURO</name>
<dbReference type="PANTHER" id="PTHR40633:SF5">
    <property type="entry name" value="ANCHORED PROTEIN, PUTATIVE (AFU_ORTHOLOGUE AFUA_8G04370)-RELATED"/>
    <property type="match status" value="1"/>
</dbReference>
<dbReference type="Pfam" id="PF10342">
    <property type="entry name" value="Kre9_KNH"/>
    <property type="match status" value="1"/>
</dbReference>
<accession>A0A1B7NPP8</accession>
<dbReference type="OrthoDB" id="2260257at2759"/>
<organism evidence="5 6">
    <name type="scientific">Emergomyces africanus</name>
    <dbReference type="NCBI Taxonomy" id="1955775"/>
    <lineage>
        <taxon>Eukaryota</taxon>
        <taxon>Fungi</taxon>
        <taxon>Dikarya</taxon>
        <taxon>Ascomycota</taxon>
        <taxon>Pezizomycotina</taxon>
        <taxon>Eurotiomycetes</taxon>
        <taxon>Eurotiomycetidae</taxon>
        <taxon>Onygenales</taxon>
        <taxon>Ajellomycetaceae</taxon>
        <taxon>Emergomyces</taxon>
    </lineage>
</organism>
<dbReference type="InterPro" id="IPR052982">
    <property type="entry name" value="SRP1/TIP1-like"/>
</dbReference>
<dbReference type="STRING" id="1658172.A0A1B7NPP8"/>
<keyword evidence="1 3" id="KW-0732">Signal</keyword>
<dbReference type="InterPro" id="IPR018466">
    <property type="entry name" value="Kre9/Knh1-like_N"/>
</dbReference>
<protein>
    <recommendedName>
        <fullName evidence="4">Yeast cell wall synthesis Kre9/Knh1-like N-terminal domain-containing protein</fullName>
    </recommendedName>
</protein>
<dbReference type="Proteomes" id="UP000091918">
    <property type="component" value="Unassembled WGS sequence"/>
</dbReference>
<evidence type="ECO:0000313" key="6">
    <source>
        <dbReference type="Proteomes" id="UP000091918"/>
    </source>
</evidence>
<evidence type="ECO:0000313" key="5">
    <source>
        <dbReference type="EMBL" id="OAX78793.1"/>
    </source>
</evidence>
<feature type="chain" id="PRO_5008598132" description="Yeast cell wall synthesis Kre9/Knh1-like N-terminal domain-containing protein" evidence="3">
    <location>
        <begin position="18"/>
        <end position="209"/>
    </location>
</feature>
<feature type="signal peptide" evidence="3">
    <location>
        <begin position="1"/>
        <end position="17"/>
    </location>
</feature>
<sequence>MRFTYFAISLFAVFVAAQKSLENAFNVPPGGYNFAAGKTTLLSWNPSTEGPVTLKLQKGSDITPSSGIIIAANIPNSGSYPFTPDANLGPGSDYTIQIIDDADPDIFNFTPMFGISGTTGTASSLTPTDSVASNSGSSTQSTTTTASSSSASTTTTATESTESSSSRTTRPTASPTGRATTAPDPNSEAMSVTRPGFMLSAVLALMAFL</sequence>
<dbReference type="AlphaFoldDB" id="A0A1B7NPP8"/>
<evidence type="ECO:0000256" key="3">
    <source>
        <dbReference type="SAM" id="SignalP"/>
    </source>
</evidence>
<proteinExistence type="predicted"/>
<feature type="domain" description="Yeast cell wall synthesis Kre9/Knh1-like N-terminal" evidence="4">
    <location>
        <begin position="28"/>
        <end position="115"/>
    </location>
</feature>
<evidence type="ECO:0000256" key="2">
    <source>
        <dbReference type="SAM" id="MobiDB-lite"/>
    </source>
</evidence>
<evidence type="ECO:0000259" key="4">
    <source>
        <dbReference type="Pfam" id="PF10342"/>
    </source>
</evidence>
<dbReference type="EMBL" id="LGUA01001312">
    <property type="protein sequence ID" value="OAX78793.1"/>
    <property type="molecule type" value="Genomic_DNA"/>
</dbReference>
<evidence type="ECO:0000256" key="1">
    <source>
        <dbReference type="ARBA" id="ARBA00022729"/>
    </source>
</evidence>
<feature type="region of interest" description="Disordered" evidence="2">
    <location>
        <begin position="120"/>
        <end position="191"/>
    </location>
</feature>
<keyword evidence="6" id="KW-1185">Reference proteome</keyword>